<feature type="transmembrane region" description="Helical" evidence="6">
    <location>
        <begin position="394"/>
        <end position="415"/>
    </location>
</feature>
<organism evidence="7">
    <name type="scientific">marine sediment metagenome</name>
    <dbReference type="NCBI Taxonomy" id="412755"/>
    <lineage>
        <taxon>unclassified sequences</taxon>
        <taxon>metagenomes</taxon>
        <taxon>ecological metagenomes</taxon>
    </lineage>
</organism>
<feature type="transmembrane region" description="Helical" evidence="6">
    <location>
        <begin position="422"/>
        <end position="442"/>
    </location>
</feature>
<evidence type="ECO:0000256" key="5">
    <source>
        <dbReference type="ARBA" id="ARBA00023136"/>
    </source>
</evidence>
<evidence type="ECO:0000313" key="7">
    <source>
        <dbReference type="EMBL" id="KKN56568.1"/>
    </source>
</evidence>
<feature type="transmembrane region" description="Helical" evidence="6">
    <location>
        <begin position="219"/>
        <end position="239"/>
    </location>
</feature>
<feature type="transmembrane region" description="Helical" evidence="6">
    <location>
        <begin position="339"/>
        <end position="361"/>
    </location>
</feature>
<name>A0A0F9USF4_9ZZZZ</name>
<dbReference type="EMBL" id="LAZR01000838">
    <property type="protein sequence ID" value="KKN56568.1"/>
    <property type="molecule type" value="Genomic_DNA"/>
</dbReference>
<proteinExistence type="predicted"/>
<comment type="subcellular location">
    <subcellularLocation>
        <location evidence="1">Cell membrane</location>
        <topology evidence="1">Multi-pass membrane protein</topology>
    </subcellularLocation>
</comment>
<gene>
    <name evidence="7" type="ORF">LCGC14_0570800</name>
</gene>
<accession>A0A0F9USF4</accession>
<evidence type="ECO:0008006" key="8">
    <source>
        <dbReference type="Google" id="ProtNLM"/>
    </source>
</evidence>
<comment type="caution">
    <text evidence="7">The sequence shown here is derived from an EMBL/GenBank/DDBJ whole genome shotgun (WGS) entry which is preliminary data.</text>
</comment>
<sequence length="475" mass="55000">MKLINNLRKSAVFTNSAWGIGSSVVQNIFLSLHFIIIARSYSTFDFAQFLLATSLYQFISAISSLGLGQWFVREYMGHQNKNSLTSKFLKIQIVSGLVFYALNILFVLLFYDDKLLQNLAIILGLNVIFDNLIYAIKNLNIAEFQQKKTFRILIIDSVIRLFITIILLIYPFSIITLSILVILSRFLTLNLFISIGLPQELTILLITKARVTYSDFKTIIYTNWSFIIIGSISIIYWRISTIIISKFLDDRAIADYEISFKIFLIAQLVPLILSSTIFPSFVNHFKNFDEKKFKKFYTGTYLLYSVFGLLAFTFIYSFSELIIPFAFGETYQGTYKFTIEMFLTILVFPTALLQANALIALKMERKDMLINIVSFLFYLLFCFTGLYFEKSLSVVNLSIFISWIIFHLIQNYFLIKRSIVTLRFALVGYLSTILLILGYTSASGYLNKYFVFALFWLSLGIFVLFNFKKLKKNIF</sequence>
<feature type="transmembrane region" description="Helical" evidence="6">
    <location>
        <begin position="368"/>
        <end position="388"/>
    </location>
</feature>
<dbReference type="AlphaFoldDB" id="A0A0F9USF4"/>
<reference evidence="7" key="1">
    <citation type="journal article" date="2015" name="Nature">
        <title>Complex archaea that bridge the gap between prokaryotes and eukaryotes.</title>
        <authorList>
            <person name="Spang A."/>
            <person name="Saw J.H."/>
            <person name="Jorgensen S.L."/>
            <person name="Zaremba-Niedzwiedzka K."/>
            <person name="Martijn J."/>
            <person name="Lind A.E."/>
            <person name="van Eijk R."/>
            <person name="Schleper C."/>
            <person name="Guy L."/>
            <person name="Ettema T.J."/>
        </authorList>
    </citation>
    <scope>NUCLEOTIDE SEQUENCE</scope>
</reference>
<keyword evidence="4 6" id="KW-1133">Transmembrane helix</keyword>
<keyword evidence="3 6" id="KW-0812">Transmembrane</keyword>
<feature type="transmembrane region" description="Helical" evidence="6">
    <location>
        <begin position="259"/>
        <end position="281"/>
    </location>
</feature>
<feature type="transmembrane region" description="Helical" evidence="6">
    <location>
        <begin position="12"/>
        <end position="37"/>
    </location>
</feature>
<feature type="transmembrane region" description="Helical" evidence="6">
    <location>
        <begin position="448"/>
        <end position="467"/>
    </location>
</feature>
<evidence type="ECO:0000256" key="6">
    <source>
        <dbReference type="SAM" id="Phobius"/>
    </source>
</evidence>
<dbReference type="GO" id="GO:0005886">
    <property type="term" value="C:plasma membrane"/>
    <property type="evidence" value="ECO:0007669"/>
    <property type="project" value="UniProtKB-SubCell"/>
</dbReference>
<keyword evidence="2" id="KW-1003">Cell membrane</keyword>
<feature type="transmembrane region" description="Helical" evidence="6">
    <location>
        <begin position="93"/>
        <end position="111"/>
    </location>
</feature>
<feature type="transmembrane region" description="Helical" evidence="6">
    <location>
        <begin position="189"/>
        <end position="207"/>
    </location>
</feature>
<evidence type="ECO:0000256" key="2">
    <source>
        <dbReference type="ARBA" id="ARBA00022475"/>
    </source>
</evidence>
<keyword evidence="5 6" id="KW-0472">Membrane</keyword>
<feature type="transmembrane region" description="Helical" evidence="6">
    <location>
        <begin position="157"/>
        <end position="183"/>
    </location>
</feature>
<feature type="transmembrane region" description="Helical" evidence="6">
    <location>
        <begin position="117"/>
        <end position="136"/>
    </location>
</feature>
<dbReference type="Pfam" id="PF13440">
    <property type="entry name" value="Polysacc_synt_3"/>
    <property type="match status" value="1"/>
</dbReference>
<dbReference type="InterPro" id="IPR050833">
    <property type="entry name" value="Poly_Biosynth_Transport"/>
</dbReference>
<feature type="transmembrane region" description="Helical" evidence="6">
    <location>
        <begin position="49"/>
        <end position="72"/>
    </location>
</feature>
<dbReference type="PANTHER" id="PTHR30250:SF11">
    <property type="entry name" value="O-ANTIGEN TRANSPORTER-RELATED"/>
    <property type="match status" value="1"/>
</dbReference>
<evidence type="ECO:0000256" key="4">
    <source>
        <dbReference type="ARBA" id="ARBA00022989"/>
    </source>
</evidence>
<protein>
    <recommendedName>
        <fullName evidence="8">Polysaccharide biosynthesis protein C-terminal domain-containing protein</fullName>
    </recommendedName>
</protein>
<evidence type="ECO:0000256" key="1">
    <source>
        <dbReference type="ARBA" id="ARBA00004651"/>
    </source>
</evidence>
<evidence type="ECO:0000256" key="3">
    <source>
        <dbReference type="ARBA" id="ARBA00022692"/>
    </source>
</evidence>
<feature type="transmembrane region" description="Helical" evidence="6">
    <location>
        <begin position="301"/>
        <end position="327"/>
    </location>
</feature>
<dbReference type="PANTHER" id="PTHR30250">
    <property type="entry name" value="PST FAMILY PREDICTED COLANIC ACID TRANSPORTER"/>
    <property type="match status" value="1"/>
</dbReference>